<sequence length="70" mass="7368">MDKISSVELAAQRQRTAEAAADAARVDVELEAVAAVREGEPVEEVSEVSGIGSADLRYLERAAAEDLPQG</sequence>
<gene>
    <name evidence="1" type="ORF">EAO74_08215</name>
</gene>
<proteinExistence type="predicted"/>
<organism evidence="1">
    <name type="scientific">Streptomyces sp. gb1(2016)</name>
    <dbReference type="NCBI Taxonomy" id="1828321"/>
    <lineage>
        <taxon>Bacteria</taxon>
        <taxon>Bacillati</taxon>
        <taxon>Actinomycetota</taxon>
        <taxon>Actinomycetes</taxon>
        <taxon>Kitasatosporales</taxon>
        <taxon>Streptomycetaceae</taxon>
        <taxon>Streptomyces</taxon>
    </lineage>
</organism>
<reference evidence="1" key="1">
    <citation type="submission" date="2018-10" db="EMBL/GenBank/DDBJ databases">
        <authorList>
            <person name="Hariharan J."/>
            <person name="Choudoir M.J."/>
            <person name="Diebold P."/>
            <person name="Panke-Buisse K."/>
            <person name="Campbell A.N."/>
            <person name="Buckley D.H."/>
        </authorList>
    </citation>
    <scope>NUCLEOTIDE SEQUENCE</scope>
    <source>
        <strain evidence="1">Gb1</strain>
    </source>
</reference>
<dbReference type="RefSeq" id="WP_147983195.1">
    <property type="nucleotide sequence ID" value="NZ_RDBM01000026.1"/>
</dbReference>
<name>A0A652L7E4_9ACTN</name>
<protein>
    <submittedName>
        <fullName evidence="1">Uncharacterized protein</fullName>
    </submittedName>
</protein>
<accession>A0A652L7E4</accession>
<dbReference type="AlphaFoldDB" id="A0A652L7E4"/>
<dbReference type="EMBL" id="RDBM01000026">
    <property type="protein sequence ID" value="TXS31889.1"/>
    <property type="molecule type" value="Genomic_DNA"/>
</dbReference>
<evidence type="ECO:0000313" key="1">
    <source>
        <dbReference type="EMBL" id="TXS31889.1"/>
    </source>
</evidence>
<comment type="caution">
    <text evidence="1">The sequence shown here is derived from an EMBL/GenBank/DDBJ whole genome shotgun (WGS) entry which is preliminary data.</text>
</comment>